<name>A0A1D7QCW8_9SPHI</name>
<keyword evidence="3" id="KW-1185">Reference proteome</keyword>
<dbReference type="Proteomes" id="UP000094313">
    <property type="component" value="Chromosome"/>
</dbReference>
<organism evidence="2 3">
    <name type="scientific">Pedobacter steynii</name>
    <dbReference type="NCBI Taxonomy" id="430522"/>
    <lineage>
        <taxon>Bacteria</taxon>
        <taxon>Pseudomonadati</taxon>
        <taxon>Bacteroidota</taxon>
        <taxon>Sphingobacteriia</taxon>
        <taxon>Sphingobacteriales</taxon>
        <taxon>Sphingobacteriaceae</taxon>
        <taxon>Pedobacter</taxon>
    </lineage>
</organism>
<gene>
    <name evidence="2" type="ORF">BFS30_04785</name>
</gene>
<keyword evidence="1" id="KW-0812">Transmembrane</keyword>
<dbReference type="AlphaFoldDB" id="A0A1D7QCW8"/>
<feature type="transmembrane region" description="Helical" evidence="1">
    <location>
        <begin position="12"/>
        <end position="35"/>
    </location>
</feature>
<dbReference type="OrthoDB" id="768482at2"/>
<dbReference type="KEGG" id="psty:BFS30_04785"/>
<dbReference type="Pfam" id="PF07963">
    <property type="entry name" value="N_methyl"/>
    <property type="match status" value="1"/>
</dbReference>
<dbReference type="EMBL" id="CP017141">
    <property type="protein sequence ID" value="AOM76528.1"/>
    <property type="molecule type" value="Genomic_DNA"/>
</dbReference>
<evidence type="ECO:0000313" key="2">
    <source>
        <dbReference type="EMBL" id="AOM76528.1"/>
    </source>
</evidence>
<dbReference type="InterPro" id="IPR012902">
    <property type="entry name" value="N_methyl_site"/>
</dbReference>
<keyword evidence="1" id="KW-1133">Transmembrane helix</keyword>
<protein>
    <recommendedName>
        <fullName evidence="4">Type II secretion system protein</fullName>
    </recommendedName>
</protein>
<evidence type="ECO:0008006" key="4">
    <source>
        <dbReference type="Google" id="ProtNLM"/>
    </source>
</evidence>
<evidence type="ECO:0000313" key="3">
    <source>
        <dbReference type="Proteomes" id="UP000094313"/>
    </source>
</evidence>
<evidence type="ECO:0000256" key="1">
    <source>
        <dbReference type="SAM" id="Phobius"/>
    </source>
</evidence>
<proteinExistence type="predicted"/>
<accession>A0A1D7QCW8</accession>
<sequence>MAKLKKSKVRASTLLEVIVAMVIILVVFVMATGIFTNVIGSAPSVRQLQVRSIGSAIIQESLYERNWNDETIQVDSIVFQKTVVLYQDSPNLLQINIVAMERGKELGKLSHLVKKGRSDAP</sequence>
<reference evidence="2 3" key="1">
    <citation type="submission" date="2016-08" db="EMBL/GenBank/DDBJ databases">
        <authorList>
            <person name="Seilhamer J.J."/>
        </authorList>
    </citation>
    <scope>NUCLEOTIDE SEQUENCE [LARGE SCALE GENOMIC DNA]</scope>
    <source>
        <strain evidence="2 3">DX4</strain>
    </source>
</reference>
<dbReference type="RefSeq" id="WP_069378224.1">
    <property type="nucleotide sequence ID" value="NZ_CP017141.1"/>
</dbReference>
<keyword evidence="1" id="KW-0472">Membrane</keyword>